<name>A0A8S1QLU0_9CILI</name>
<accession>A0A8S1QLU0</accession>
<proteinExistence type="predicted"/>
<comment type="caution">
    <text evidence="1">The sequence shown here is derived from an EMBL/GenBank/DDBJ whole genome shotgun (WGS) entry which is preliminary data.</text>
</comment>
<sequence>MAQLPQLIPYEEIYDLDTFQLEDMQSMIKSFITADAQWNKKAKKILGLIEVELKERQAIENFAFNIQIEDFIQQPIYQNNALQALLNDIKNRPANYLDVYISKLPLQKNEQQNKEKLEQQTNQQNYQQTTQQTQKCLQKFCNSNKINLMQCQQVLILKINYNLKNQINYKIS</sequence>
<dbReference type="Proteomes" id="UP000692954">
    <property type="component" value="Unassembled WGS sequence"/>
</dbReference>
<dbReference type="AlphaFoldDB" id="A0A8S1QLU0"/>
<reference evidence="1" key="1">
    <citation type="submission" date="2021-01" db="EMBL/GenBank/DDBJ databases">
        <authorList>
            <consortium name="Genoscope - CEA"/>
            <person name="William W."/>
        </authorList>
    </citation>
    <scope>NUCLEOTIDE SEQUENCE</scope>
</reference>
<organism evidence="1 2">
    <name type="scientific">Paramecium sonneborni</name>
    <dbReference type="NCBI Taxonomy" id="65129"/>
    <lineage>
        <taxon>Eukaryota</taxon>
        <taxon>Sar</taxon>
        <taxon>Alveolata</taxon>
        <taxon>Ciliophora</taxon>
        <taxon>Intramacronucleata</taxon>
        <taxon>Oligohymenophorea</taxon>
        <taxon>Peniculida</taxon>
        <taxon>Parameciidae</taxon>
        <taxon>Paramecium</taxon>
    </lineage>
</organism>
<evidence type="ECO:0000313" key="2">
    <source>
        <dbReference type="Proteomes" id="UP000692954"/>
    </source>
</evidence>
<evidence type="ECO:0000313" key="1">
    <source>
        <dbReference type="EMBL" id="CAD8116599.1"/>
    </source>
</evidence>
<protein>
    <submittedName>
        <fullName evidence="1">Uncharacterized protein</fullName>
    </submittedName>
</protein>
<keyword evidence="2" id="KW-1185">Reference proteome</keyword>
<dbReference type="EMBL" id="CAJJDN010000111">
    <property type="protein sequence ID" value="CAD8116599.1"/>
    <property type="molecule type" value="Genomic_DNA"/>
</dbReference>
<gene>
    <name evidence="1" type="ORF">PSON_ATCC_30995.1.T1110122</name>
</gene>